<evidence type="ECO:0008006" key="3">
    <source>
        <dbReference type="Google" id="ProtNLM"/>
    </source>
</evidence>
<dbReference type="InterPro" id="IPR008969">
    <property type="entry name" value="CarboxyPept-like_regulatory"/>
</dbReference>
<accession>A0A316AHU1</accession>
<proteinExistence type="predicted"/>
<dbReference type="AlphaFoldDB" id="A0A316AHU1"/>
<evidence type="ECO:0000313" key="2">
    <source>
        <dbReference type="Proteomes" id="UP000245880"/>
    </source>
</evidence>
<name>A0A316AHU1_9BACT</name>
<keyword evidence="2" id="KW-1185">Reference proteome</keyword>
<gene>
    <name evidence="1" type="ORF">CLV98_108172</name>
</gene>
<dbReference type="OrthoDB" id="5505971at2"/>
<dbReference type="SUPFAM" id="SSF49464">
    <property type="entry name" value="Carboxypeptidase regulatory domain-like"/>
    <property type="match status" value="1"/>
</dbReference>
<dbReference type="Proteomes" id="UP000245880">
    <property type="component" value="Unassembled WGS sequence"/>
</dbReference>
<organism evidence="1 2">
    <name type="scientific">Dyadobacter jejuensis</name>
    <dbReference type="NCBI Taxonomy" id="1082580"/>
    <lineage>
        <taxon>Bacteria</taxon>
        <taxon>Pseudomonadati</taxon>
        <taxon>Bacteroidota</taxon>
        <taxon>Cytophagia</taxon>
        <taxon>Cytophagales</taxon>
        <taxon>Spirosomataceae</taxon>
        <taxon>Dyadobacter</taxon>
    </lineage>
</organism>
<evidence type="ECO:0000313" key="1">
    <source>
        <dbReference type="EMBL" id="PWJ57252.1"/>
    </source>
</evidence>
<dbReference type="RefSeq" id="WP_109675605.1">
    <property type="nucleotide sequence ID" value="NZ_QGDT01000008.1"/>
</dbReference>
<protein>
    <recommendedName>
        <fullName evidence="3">Carboxypeptidase-like protein</fullName>
    </recommendedName>
</protein>
<reference evidence="1 2" key="1">
    <citation type="submission" date="2018-03" db="EMBL/GenBank/DDBJ databases">
        <title>Genomic Encyclopedia of Archaeal and Bacterial Type Strains, Phase II (KMG-II): from individual species to whole genera.</title>
        <authorList>
            <person name="Goeker M."/>
        </authorList>
    </citation>
    <scope>NUCLEOTIDE SEQUENCE [LARGE SCALE GENOMIC DNA]</scope>
    <source>
        <strain evidence="1 2">DSM 100346</strain>
    </source>
</reference>
<dbReference type="EMBL" id="QGDT01000008">
    <property type="protein sequence ID" value="PWJ57252.1"/>
    <property type="molecule type" value="Genomic_DNA"/>
</dbReference>
<comment type="caution">
    <text evidence="1">The sequence shown here is derived from an EMBL/GenBank/DDBJ whole genome shotgun (WGS) entry which is preliminary data.</text>
</comment>
<sequence length="596" mass="66150">MKTKLQLLIFLSGWLLLSKASVYAQGILDTRITIKSSQERVDQVLSKIERLGGFSFSYSPDAIDVRRKVSVAADEERIVDILDKIFQQEVQYKVRRRYVILQKRAVPKAAKVEEDFNFSGYIVDGATGEKLANASVYESSTLISTISNQYGYYKLRLPNVSSKLQLEVRKEEYVGVSIPVMQREDTYRPILLSPDTLRPLAGKPARLSQRIDSVGVKVVVPEYETTATASSNPLQGIEPVLDKTHQKLRQTYQFVQGEFVSAFASAQQHIHTRNIEDTLYRPFQASLLPFLGTNHGLSGNVVNDFSLNLLAGYSLGVNAMEIGWGINAVRGNVKGFQLAGLSNVVGNNVTGFQFASVLNVTLGDVYGFQGSNVINYTGKNFRGWQVAGIGNVVVGHLNGYQLSPVYNFAGTVRSGHQIGMVNFADSSATVPFGMFSYVRRNGYRRYEVSIDEFNYFNATFKTGMPKFYNVFTMSFNGLAAHRPIGSMGYGFGTARLWGRGWGANLDLTANAVWLDDRYEESAIAGLFRASLSIERKIAGRFALAAGPTLNLFVSDYMGVVTNKRKIEPIWIGHAPSEGREEQSWLGFAVALRFCNK</sequence>